<dbReference type="GO" id="GO:0008519">
    <property type="term" value="F:ammonium channel activity"/>
    <property type="evidence" value="ECO:0007669"/>
    <property type="project" value="InterPro"/>
</dbReference>
<dbReference type="PROSITE" id="PS01219">
    <property type="entry name" value="AMMONIUM_TRANSP"/>
    <property type="match status" value="1"/>
</dbReference>
<reference evidence="13" key="3">
    <citation type="submission" date="2017-10" db="EMBL/GenBank/DDBJ databases">
        <authorList>
            <person name="Banno H."/>
            <person name="Chua N.-H."/>
        </authorList>
    </citation>
    <scope>NUCLEOTIDE SEQUENCE [LARGE SCALE GENOMIC DNA]</scope>
    <source>
        <strain evidence="13">Kuenenia_mbr1_ru-nijmegen</strain>
    </source>
</reference>
<dbReference type="NCBIfam" id="TIGR00836">
    <property type="entry name" value="amt"/>
    <property type="match status" value="1"/>
</dbReference>
<feature type="transmembrane region" description="Helical" evidence="8">
    <location>
        <begin position="185"/>
        <end position="206"/>
    </location>
</feature>
<dbReference type="InterPro" id="IPR001905">
    <property type="entry name" value="Ammonium_transpt"/>
</dbReference>
<dbReference type="InterPro" id="IPR029020">
    <property type="entry name" value="Ammonium/urea_transptr"/>
</dbReference>
<feature type="transmembrane region" description="Helical" evidence="8">
    <location>
        <begin position="122"/>
        <end position="143"/>
    </location>
</feature>
<keyword evidence="14" id="KW-1185">Reference proteome</keyword>
<dbReference type="InterPro" id="IPR018047">
    <property type="entry name" value="Ammonium_transpt_CS"/>
</dbReference>
<dbReference type="PANTHER" id="PTHR43029:SF10">
    <property type="entry name" value="AMMONIUM TRANSPORTER MEP2"/>
    <property type="match status" value="1"/>
</dbReference>
<dbReference type="Pfam" id="PF00909">
    <property type="entry name" value="Ammonium_transp"/>
    <property type="match status" value="1"/>
</dbReference>
<organism evidence="11">
    <name type="scientific">Kuenenia stuttgartiensis</name>
    <dbReference type="NCBI Taxonomy" id="174633"/>
    <lineage>
        <taxon>Bacteria</taxon>
        <taxon>Pseudomonadati</taxon>
        <taxon>Planctomycetota</taxon>
        <taxon>Candidatus Brocadiia</taxon>
        <taxon>Candidatus Brocadiales</taxon>
        <taxon>Candidatus Brocadiaceae</taxon>
        <taxon>Candidatus Kuenenia</taxon>
    </lineage>
</organism>
<sequence>MKKFSLLTMLSLVLVMAASSVVLAGDDVLDSGDNAWILMSASLVLLMSPGLAFFYGGMCSSKNIINMLMMVFMSMAVISIQWVFWGYSLSFGEDCGNFIGNLAKVGLRGITPDTLSGTIPEYTFLAFQATFAIITVGLIMGAVEGRMKFSALLIFIPLWATAVYDPVCHWVWGGGFLQAWEVLDFAGGTVVHINSGAAALALVILLGKRKKQNIRPPCNVPMVLLGTGLLWFGWFGFNAGSELASDGRAAFAWVITNSSAATAAFVWMVCEWIHRKKPTLIGAASGAVAGLVAITPASGFVGPLGAIQIGIMAGVGCYFASMKLKALFGYDDALDVVGVHGIGGTIGAFATGLYCTKMVMGPDGVDGLFIGWGMEGFKQLGLQCIGFLISWSYAFSVTMVIGLFLKYTIGLRTAEIQEDTGLDITQHGEIGYHLEMESTSTLKIPAGH</sequence>
<evidence type="ECO:0000313" key="12">
    <source>
        <dbReference type="EMBL" id="QII13756.1"/>
    </source>
</evidence>
<keyword evidence="4 8" id="KW-0812">Transmembrane</keyword>
<proteinExistence type="inferred from homology"/>
<feature type="transmembrane region" description="Helical" evidence="8">
    <location>
        <begin position="34"/>
        <end position="55"/>
    </location>
</feature>
<protein>
    <recommendedName>
        <fullName evidence="8">Ammonium transporter</fullName>
    </recommendedName>
</protein>
<reference evidence="14" key="4">
    <citation type="submission" date="2017-10" db="EMBL/GenBank/DDBJ databases">
        <authorList>
            <person name="Frank J."/>
        </authorList>
    </citation>
    <scope>NUCLEOTIDE SEQUENCE [LARGE SCALE GENOMIC DNA]</scope>
</reference>
<evidence type="ECO:0000256" key="1">
    <source>
        <dbReference type="ARBA" id="ARBA00004141"/>
    </source>
</evidence>
<evidence type="ECO:0000313" key="11">
    <source>
        <dbReference type="EMBL" id="CAJ71760.1"/>
    </source>
</evidence>
<dbReference type="KEGG" id="kst:KSMBR1_2632"/>
<evidence type="ECO:0000256" key="3">
    <source>
        <dbReference type="ARBA" id="ARBA00022448"/>
    </source>
</evidence>
<evidence type="ECO:0000256" key="5">
    <source>
        <dbReference type="ARBA" id="ARBA00022989"/>
    </source>
</evidence>
<evidence type="ECO:0000256" key="6">
    <source>
        <dbReference type="ARBA" id="ARBA00023136"/>
    </source>
</evidence>
<dbReference type="Proteomes" id="UP000221734">
    <property type="component" value="Chromosome Kuenenia_stuttgartiensis_MBR1"/>
</dbReference>
<comment type="similarity">
    <text evidence="2 8">Belongs to the ammonia transporter channel (TC 1.A.11.2) family.</text>
</comment>
<feature type="domain" description="Ammonium transporter AmtB-like" evidence="10">
    <location>
        <begin position="35"/>
        <end position="432"/>
    </location>
</feature>
<feature type="transmembrane region" description="Helical" evidence="8">
    <location>
        <begin position="218"/>
        <end position="237"/>
    </location>
</feature>
<dbReference type="SMR" id="Q1PX03"/>
<dbReference type="EMBL" id="LT934425">
    <property type="protein sequence ID" value="SOH05119.1"/>
    <property type="molecule type" value="Genomic_DNA"/>
</dbReference>
<reference evidence="12 15" key="5">
    <citation type="submission" date="2020-02" db="EMBL/GenBank/DDBJ databases">
        <title>Newly sequenced genome of strain CSTR1 showed variability in Candidatus Kuenenia stuttgartiensis genomes.</title>
        <authorList>
            <person name="Ding C."/>
            <person name="Adrian L."/>
        </authorList>
    </citation>
    <scope>NUCLEOTIDE SEQUENCE [LARGE SCALE GENOMIC DNA]</scope>
    <source>
        <strain evidence="12 15">CSTR1</strain>
    </source>
</reference>
<keyword evidence="9" id="KW-0732">Signal</keyword>
<comment type="subcellular location">
    <subcellularLocation>
        <location evidence="8">Cell membrane</location>
        <topology evidence="8">Multi-pass membrane protein</topology>
    </subcellularLocation>
    <subcellularLocation>
        <location evidence="1">Membrane</location>
        <topology evidence="1">Multi-pass membrane protein</topology>
    </subcellularLocation>
</comment>
<dbReference type="PANTHER" id="PTHR43029">
    <property type="entry name" value="AMMONIUM TRANSPORTER MEP2"/>
    <property type="match status" value="1"/>
</dbReference>
<keyword evidence="6 8" id="KW-0472">Membrane</keyword>
<keyword evidence="3 8" id="KW-0813">Transport</keyword>
<feature type="transmembrane region" description="Helical" evidence="8">
    <location>
        <begin position="67"/>
        <end position="84"/>
    </location>
</feature>
<evidence type="ECO:0000256" key="8">
    <source>
        <dbReference type="RuleBase" id="RU362002"/>
    </source>
</evidence>
<dbReference type="RefSeq" id="WP_099325752.1">
    <property type="nucleotide sequence ID" value="NZ_CP049055.1"/>
</dbReference>
<feature type="chain" id="PRO_5015097130" description="Ammonium transporter" evidence="9">
    <location>
        <begin position="25"/>
        <end position="448"/>
    </location>
</feature>
<dbReference type="SUPFAM" id="SSF111352">
    <property type="entry name" value="Ammonium transporter"/>
    <property type="match status" value="1"/>
</dbReference>
<accession>Q1PX03</accession>
<evidence type="ECO:0000256" key="9">
    <source>
        <dbReference type="SAM" id="SignalP"/>
    </source>
</evidence>
<dbReference type="InterPro" id="IPR024041">
    <property type="entry name" value="NH4_transpt_AmtB-like_dom"/>
</dbReference>
<dbReference type="EMBL" id="CP049055">
    <property type="protein sequence ID" value="QII13756.1"/>
    <property type="molecule type" value="Genomic_DNA"/>
</dbReference>
<keyword evidence="5 8" id="KW-1133">Transmembrane helix</keyword>
<evidence type="ECO:0000259" key="10">
    <source>
        <dbReference type="Pfam" id="PF00909"/>
    </source>
</evidence>
<evidence type="ECO:0000256" key="2">
    <source>
        <dbReference type="ARBA" id="ARBA00005887"/>
    </source>
</evidence>
<dbReference type="GO" id="GO:0005886">
    <property type="term" value="C:plasma membrane"/>
    <property type="evidence" value="ECO:0007669"/>
    <property type="project" value="UniProtKB-SubCell"/>
</dbReference>
<keyword evidence="7 8" id="KW-0924">Ammonia transport</keyword>
<gene>
    <name evidence="11" type="primary">amt</name>
    <name evidence="13" type="synonym">amt_3</name>
    <name evidence="12" type="ORF">KsCSTR_43770</name>
    <name evidence="13" type="ORF">KSMBR1_2632</name>
    <name evidence="11" type="ORF">kustc1015</name>
</gene>
<reference evidence="11" key="1">
    <citation type="journal article" date="2006" name="Nature">
        <title>Deciphering the evolution and metabolism of an anammox bacterium from a community genome.</title>
        <authorList>
            <person name="Strous M."/>
            <person name="Pelletier E."/>
            <person name="Mangenot S."/>
            <person name="Rattei T."/>
            <person name="Lehner A."/>
            <person name="Taylor M.W."/>
            <person name="Horn M."/>
            <person name="Daims H."/>
            <person name="Bartol-Mavel D."/>
            <person name="Wincker P."/>
            <person name="Barbe V."/>
            <person name="Fonknechten N."/>
            <person name="Vallenet D."/>
            <person name="Segurens B."/>
            <person name="Schenowitz-Truong C."/>
            <person name="Medigue C."/>
            <person name="Collingro A."/>
            <person name="Snel B."/>
            <person name="Dutilh B.E."/>
            <person name="OpDenCamp H.J.M."/>
            <person name="vanDerDrift C."/>
            <person name="Cirpus I."/>
            <person name="vanDePas-Schoonen K.T."/>
            <person name="Harhangi H.R."/>
            <person name="vanNiftrik L."/>
            <person name="Schmid M."/>
            <person name="Keltjens J."/>
            <person name="vanDeVossenberg J."/>
            <person name="Kartal B."/>
            <person name="Meier H."/>
            <person name="Frishman D."/>
            <person name="Huynen M.A."/>
            <person name="Mewes H."/>
            <person name="Weissenbach J."/>
            <person name="Jetten M.S.M."/>
            <person name="Wagner M."/>
            <person name="LePaslier D."/>
        </authorList>
    </citation>
    <scope>NUCLEOTIDE SEQUENCE</scope>
</reference>
<name>Q1PX03_KUEST</name>
<feature type="transmembrane region" description="Helical" evidence="8">
    <location>
        <begin position="249"/>
        <end position="268"/>
    </location>
</feature>
<feature type="transmembrane region" description="Helical" evidence="8">
    <location>
        <begin position="304"/>
        <end position="321"/>
    </location>
</feature>
<feature type="transmembrane region" description="Helical" evidence="8">
    <location>
        <begin position="380"/>
        <end position="405"/>
    </location>
</feature>
<dbReference type="OrthoDB" id="9814202at2"/>
<dbReference type="Gene3D" id="1.10.3430.10">
    <property type="entry name" value="Ammonium transporter AmtB like domains"/>
    <property type="match status" value="1"/>
</dbReference>
<dbReference type="Proteomes" id="UP000501926">
    <property type="component" value="Chromosome"/>
</dbReference>
<feature type="transmembrane region" description="Helical" evidence="8">
    <location>
        <begin position="333"/>
        <end position="360"/>
    </location>
</feature>
<evidence type="ECO:0000313" key="13">
    <source>
        <dbReference type="EMBL" id="SOH05119.1"/>
    </source>
</evidence>
<evidence type="ECO:0000313" key="15">
    <source>
        <dbReference type="Proteomes" id="UP000501926"/>
    </source>
</evidence>
<feature type="transmembrane region" description="Helical" evidence="8">
    <location>
        <begin position="150"/>
        <end position="173"/>
    </location>
</feature>
<evidence type="ECO:0000256" key="4">
    <source>
        <dbReference type="ARBA" id="ARBA00022692"/>
    </source>
</evidence>
<feature type="transmembrane region" description="Helical" evidence="8">
    <location>
        <begin position="280"/>
        <end position="298"/>
    </location>
</feature>
<evidence type="ECO:0000313" key="14">
    <source>
        <dbReference type="Proteomes" id="UP000221734"/>
    </source>
</evidence>
<reference evidence="11" key="2">
    <citation type="submission" date="2006-01" db="EMBL/GenBank/DDBJ databases">
        <authorList>
            <person name="Genoscope"/>
        </authorList>
    </citation>
    <scope>NUCLEOTIDE SEQUENCE</scope>
</reference>
<feature type="signal peptide" evidence="9">
    <location>
        <begin position="1"/>
        <end position="24"/>
    </location>
</feature>
<dbReference type="EMBL" id="CT573073">
    <property type="protein sequence ID" value="CAJ71760.1"/>
    <property type="molecule type" value="Genomic_DNA"/>
</dbReference>
<dbReference type="AlphaFoldDB" id="Q1PX03"/>
<evidence type="ECO:0000256" key="7">
    <source>
        <dbReference type="ARBA" id="ARBA00023177"/>
    </source>
</evidence>